<evidence type="ECO:0000313" key="3">
    <source>
        <dbReference type="EMBL" id="PMC63757.1"/>
    </source>
</evidence>
<dbReference type="EMBL" id="PNHG01000017">
    <property type="protein sequence ID" value="PMC63757.1"/>
    <property type="molecule type" value="Genomic_DNA"/>
</dbReference>
<dbReference type="PROSITE" id="PS51257">
    <property type="entry name" value="PROKAR_LIPOPROTEIN"/>
    <property type="match status" value="1"/>
</dbReference>
<gene>
    <name evidence="3" type="ORF">CJ203_09490</name>
</gene>
<keyword evidence="4" id="KW-1185">Reference proteome</keyword>
<dbReference type="RefSeq" id="WP_034662679.1">
    <property type="nucleotide sequence ID" value="NZ_JBHRZL010000019.1"/>
</dbReference>
<feature type="signal peptide" evidence="2">
    <location>
        <begin position="1"/>
        <end position="18"/>
    </location>
</feature>
<feature type="compositionally biased region" description="Low complexity" evidence="1">
    <location>
        <begin position="30"/>
        <end position="52"/>
    </location>
</feature>
<organism evidence="3 4">
    <name type="scientific">Corynebacterium tuscaniense</name>
    <dbReference type="NCBI Taxonomy" id="302449"/>
    <lineage>
        <taxon>Bacteria</taxon>
        <taxon>Bacillati</taxon>
        <taxon>Actinomycetota</taxon>
        <taxon>Actinomycetes</taxon>
        <taxon>Mycobacteriales</taxon>
        <taxon>Corynebacteriaceae</taxon>
        <taxon>Corynebacterium</taxon>
    </lineage>
</organism>
<reference evidence="3 4" key="1">
    <citation type="submission" date="2017-09" db="EMBL/GenBank/DDBJ databases">
        <title>Bacterial strain isolated from the female urinary microbiota.</title>
        <authorList>
            <person name="Thomas-White K."/>
            <person name="Kumar N."/>
            <person name="Forster S."/>
            <person name="Putonti C."/>
            <person name="Lawley T."/>
            <person name="Wolfe A.J."/>
        </authorList>
    </citation>
    <scope>NUCLEOTIDE SEQUENCE [LARGE SCALE GENOMIC DNA]</scope>
    <source>
        <strain evidence="3 4">UMB0792</strain>
    </source>
</reference>
<protein>
    <recommendedName>
        <fullName evidence="5">DUF732 domain-containing protein</fullName>
    </recommendedName>
</protein>
<accession>A0A2N6T346</accession>
<comment type="caution">
    <text evidence="3">The sequence shown here is derived from an EMBL/GenBank/DDBJ whole genome shotgun (WGS) entry which is preliminary data.</text>
</comment>
<evidence type="ECO:0008006" key="5">
    <source>
        <dbReference type="Google" id="ProtNLM"/>
    </source>
</evidence>
<evidence type="ECO:0000256" key="2">
    <source>
        <dbReference type="SAM" id="SignalP"/>
    </source>
</evidence>
<sequence>MRKVAVSVFLAVAGLTLAACGGTTVDSSDVTATPSAVTNSATSTAPTTTSTKSSEKRPEDDALANEGAASEVSDFPENTPKRPAEEEAYLEALREGGVKIEGTEDQLLATAGTLCGGETITRDAVAGQLIEQQRTSLDYEQLIKLIDDAAHANLC</sequence>
<evidence type="ECO:0000256" key="1">
    <source>
        <dbReference type="SAM" id="MobiDB-lite"/>
    </source>
</evidence>
<proteinExistence type="predicted"/>
<name>A0A2N6T346_9CORY</name>
<feature type="region of interest" description="Disordered" evidence="1">
    <location>
        <begin position="23"/>
        <end position="84"/>
    </location>
</feature>
<keyword evidence="2" id="KW-0732">Signal</keyword>
<dbReference type="Proteomes" id="UP000235836">
    <property type="component" value="Unassembled WGS sequence"/>
</dbReference>
<evidence type="ECO:0000313" key="4">
    <source>
        <dbReference type="Proteomes" id="UP000235836"/>
    </source>
</evidence>
<dbReference type="AlphaFoldDB" id="A0A2N6T346"/>
<feature type="chain" id="PRO_5038624441" description="DUF732 domain-containing protein" evidence="2">
    <location>
        <begin position="19"/>
        <end position="155"/>
    </location>
</feature>